<keyword evidence="4" id="KW-1185">Reference proteome</keyword>
<dbReference type="RefSeq" id="WP_377528517.1">
    <property type="nucleotide sequence ID" value="NZ_JBHTLD010000126.1"/>
</dbReference>
<evidence type="ECO:0000313" key="3">
    <source>
        <dbReference type="EMBL" id="MFD1187250.1"/>
    </source>
</evidence>
<organism evidence="3 4">
    <name type="scientific">Pontibacter rugosus</name>
    <dbReference type="NCBI Taxonomy" id="1745966"/>
    <lineage>
        <taxon>Bacteria</taxon>
        <taxon>Pseudomonadati</taxon>
        <taxon>Bacteroidota</taxon>
        <taxon>Cytophagia</taxon>
        <taxon>Cytophagales</taxon>
        <taxon>Hymenobacteraceae</taxon>
        <taxon>Pontibacter</taxon>
    </lineage>
</organism>
<evidence type="ECO:0000313" key="4">
    <source>
        <dbReference type="Proteomes" id="UP001597094"/>
    </source>
</evidence>
<keyword evidence="1" id="KW-0472">Membrane</keyword>
<comment type="caution">
    <text evidence="3">The sequence shown here is derived from an EMBL/GenBank/DDBJ whole genome shotgun (WGS) entry which is preliminary data.</text>
</comment>
<dbReference type="EMBL" id="JBHTLD010000126">
    <property type="protein sequence ID" value="MFD1187250.1"/>
    <property type="molecule type" value="Genomic_DNA"/>
</dbReference>
<keyword evidence="1" id="KW-1133">Transmembrane helix</keyword>
<evidence type="ECO:0000256" key="1">
    <source>
        <dbReference type="SAM" id="Phobius"/>
    </source>
</evidence>
<accession>A0ABW3SUM7</accession>
<protein>
    <submittedName>
        <fullName evidence="3">MCP four helix bundle domain-containing protein</fullName>
    </submittedName>
</protein>
<dbReference type="Pfam" id="PF12729">
    <property type="entry name" value="4HB_MCP_1"/>
    <property type="match status" value="1"/>
</dbReference>
<sequence>MSWSFKIKQRNKIALALGAIILITVLANWFVSYSMTVVGSQFKSVYVDRLVPALDISAIQERYYQNRLLLEEHISLMDRLQQETIRVQLSQNEQEIDSLVAKYSATQLTAKEQQDLQQYLKAEKELHLLKNKILLHSSAGEKHVASNLYKQQWLAAFQELMQPLHALSELQESVGQELYEDADRQMKSLKTLSYLVIALAVIFALLIGTLLQTSRKIKEVKYQKFHLN</sequence>
<dbReference type="InterPro" id="IPR024478">
    <property type="entry name" value="HlyB_4HB_MCP"/>
</dbReference>
<feature type="domain" description="Chemotaxis methyl-accepting receptor HlyB-like 4HB MCP" evidence="2">
    <location>
        <begin position="8"/>
        <end position="185"/>
    </location>
</feature>
<dbReference type="Proteomes" id="UP001597094">
    <property type="component" value="Unassembled WGS sequence"/>
</dbReference>
<feature type="transmembrane region" description="Helical" evidence="1">
    <location>
        <begin position="192"/>
        <end position="211"/>
    </location>
</feature>
<reference evidence="4" key="1">
    <citation type="journal article" date="2019" name="Int. J. Syst. Evol. Microbiol.">
        <title>The Global Catalogue of Microorganisms (GCM) 10K type strain sequencing project: providing services to taxonomists for standard genome sequencing and annotation.</title>
        <authorList>
            <consortium name="The Broad Institute Genomics Platform"/>
            <consortium name="The Broad Institute Genome Sequencing Center for Infectious Disease"/>
            <person name="Wu L."/>
            <person name="Ma J."/>
        </authorList>
    </citation>
    <scope>NUCLEOTIDE SEQUENCE [LARGE SCALE GENOMIC DNA]</scope>
    <source>
        <strain evidence="4">JCM 31319</strain>
    </source>
</reference>
<proteinExistence type="predicted"/>
<evidence type="ECO:0000259" key="2">
    <source>
        <dbReference type="Pfam" id="PF12729"/>
    </source>
</evidence>
<keyword evidence="1" id="KW-0812">Transmembrane</keyword>
<name>A0ABW3SUM7_9BACT</name>
<gene>
    <name evidence="3" type="ORF">ACFQ2O_13620</name>
</gene>